<dbReference type="EMBL" id="JAOAOG010000233">
    <property type="protein sequence ID" value="KAJ6238387.1"/>
    <property type="molecule type" value="Genomic_DNA"/>
</dbReference>
<feature type="domain" description="Saposin B-type" evidence="4">
    <location>
        <begin position="22"/>
        <end position="101"/>
    </location>
</feature>
<dbReference type="InterPro" id="IPR001087">
    <property type="entry name" value="GDSL"/>
</dbReference>
<name>A0ABQ8Y0J9_9EUKA</name>
<feature type="chain" id="PRO_5045711247" evidence="3">
    <location>
        <begin position="23"/>
        <end position="551"/>
    </location>
</feature>
<dbReference type="SMART" id="SM00741">
    <property type="entry name" value="SapB"/>
    <property type="match status" value="1"/>
</dbReference>
<reference evidence="5" key="1">
    <citation type="submission" date="2022-08" db="EMBL/GenBank/DDBJ databases">
        <title>Novel sulfate-reducing endosymbionts in the free-living metamonad Anaeramoeba.</title>
        <authorList>
            <person name="Jerlstrom-Hultqvist J."/>
            <person name="Cepicka I."/>
            <person name="Gallot-Lavallee L."/>
            <person name="Salas-Leiva D."/>
            <person name="Curtis B.A."/>
            <person name="Zahonova K."/>
            <person name="Pipaliya S."/>
            <person name="Dacks J."/>
            <person name="Roger A.J."/>
        </authorList>
    </citation>
    <scope>NUCLEOTIDE SEQUENCE</scope>
    <source>
        <strain evidence="5">Schooner1</strain>
    </source>
</reference>
<evidence type="ECO:0000256" key="3">
    <source>
        <dbReference type="SAM" id="SignalP"/>
    </source>
</evidence>
<gene>
    <name evidence="5" type="ORF">M0813_26357</name>
</gene>
<sequence length="551" mass="62921">MKIIFLFLFVFVFLIPYPQVLASDECLEATLALGLIRDIADVEMISIEDVLDKVCDYLPVELSEVCLKFVNRYAGDVIQFFMEEDNPDSVAHKLGFCKQSVCRLYPDEKKKSQRPCSQNTQENKYTPQNLGQDSQLKKSIWDIIKEEINKIAADHIPLVDLDNDHFVTYKTLRGSNWRGRDCNDVLPGVRPGAVPPNGDLDYDSNCNGIYGKDDNGISYEDKFCKDSKPMGVMVFGDSVGAHFHIPPQYLDAKQVVDGIISKTALHLLEMEADWPHKSYGTGFDTSDNDVCPGPVNSVYLQMRKINRCNHRNYQNIAVNGMSSHYIIKLIETTVNKDEQKTSYPTLTFLEIIGNDICRAKNINDFITPDDFKKKIIEFLDLLDESLAPGSKVITVGFVQGSILYETLHDHIHPIGHDITYSHLYDYLNCVGASPCRMWMTSNKTHRDAADAHSIILNQAYFDIIQDYKPKNFELGYLKFPLKQVEEYFKENNMDFSTTIEPVDGFHPSQIGQYYMGTYLWEDLKNKYPDFIPPENPNNEEIEKIFGDQGGY</sequence>
<dbReference type="Pfam" id="PF20825">
    <property type="entry name" value="Saposin"/>
    <property type="match status" value="1"/>
</dbReference>
<comment type="caution">
    <text evidence="5">The sequence shown here is derived from an EMBL/GenBank/DDBJ whole genome shotgun (WGS) entry which is preliminary data.</text>
</comment>
<feature type="region of interest" description="Disordered" evidence="2">
    <location>
        <begin position="111"/>
        <end position="130"/>
    </location>
</feature>
<dbReference type="Pfam" id="PF00657">
    <property type="entry name" value="Lipase_GDSL"/>
    <property type="match status" value="1"/>
</dbReference>
<evidence type="ECO:0000313" key="6">
    <source>
        <dbReference type="Proteomes" id="UP001150062"/>
    </source>
</evidence>
<evidence type="ECO:0000256" key="2">
    <source>
        <dbReference type="SAM" id="MobiDB-lite"/>
    </source>
</evidence>
<dbReference type="InterPro" id="IPR036514">
    <property type="entry name" value="SGNH_hydro_sf"/>
</dbReference>
<evidence type="ECO:0000259" key="4">
    <source>
        <dbReference type="PROSITE" id="PS50015"/>
    </source>
</evidence>
<dbReference type="Proteomes" id="UP001150062">
    <property type="component" value="Unassembled WGS sequence"/>
</dbReference>
<evidence type="ECO:0000313" key="5">
    <source>
        <dbReference type="EMBL" id="KAJ6238387.1"/>
    </source>
</evidence>
<dbReference type="Gene3D" id="1.10.225.10">
    <property type="entry name" value="Saposin-like"/>
    <property type="match status" value="1"/>
</dbReference>
<keyword evidence="1" id="KW-1015">Disulfide bond</keyword>
<protein>
    <submittedName>
        <fullName evidence="5">Acyloxyacyl hydrolase</fullName>
    </submittedName>
</protein>
<dbReference type="Gene3D" id="3.40.50.1110">
    <property type="entry name" value="SGNH hydrolase"/>
    <property type="match status" value="1"/>
</dbReference>
<dbReference type="InterPro" id="IPR008139">
    <property type="entry name" value="SaposinB_dom"/>
</dbReference>
<dbReference type="SUPFAM" id="SSF47862">
    <property type="entry name" value="Saposin"/>
    <property type="match status" value="1"/>
</dbReference>
<evidence type="ECO:0000256" key="1">
    <source>
        <dbReference type="ARBA" id="ARBA00023157"/>
    </source>
</evidence>
<dbReference type="PROSITE" id="PS50015">
    <property type="entry name" value="SAP_B"/>
    <property type="match status" value="1"/>
</dbReference>
<dbReference type="PANTHER" id="PTHR15010">
    <property type="entry name" value="ACYLOXYACYL HYDROLASE"/>
    <property type="match status" value="1"/>
</dbReference>
<feature type="compositionally biased region" description="Polar residues" evidence="2">
    <location>
        <begin position="114"/>
        <end position="130"/>
    </location>
</feature>
<keyword evidence="5" id="KW-0378">Hydrolase</keyword>
<proteinExistence type="predicted"/>
<dbReference type="InterPro" id="IPR011001">
    <property type="entry name" value="Saposin-like"/>
</dbReference>
<keyword evidence="3" id="KW-0732">Signal</keyword>
<dbReference type="GO" id="GO:0016787">
    <property type="term" value="F:hydrolase activity"/>
    <property type="evidence" value="ECO:0007669"/>
    <property type="project" value="UniProtKB-KW"/>
</dbReference>
<dbReference type="InterPro" id="IPR039676">
    <property type="entry name" value="AOAH"/>
</dbReference>
<accession>A0ABQ8Y0J9</accession>
<keyword evidence="6" id="KW-1185">Reference proteome</keyword>
<feature type="signal peptide" evidence="3">
    <location>
        <begin position="1"/>
        <end position="22"/>
    </location>
</feature>
<dbReference type="PANTHER" id="PTHR15010:SF0">
    <property type="entry name" value="ACYLOXYACYL HYDROLASE"/>
    <property type="match status" value="1"/>
</dbReference>
<organism evidence="5 6">
    <name type="scientific">Anaeramoeba flamelloides</name>
    <dbReference type="NCBI Taxonomy" id="1746091"/>
    <lineage>
        <taxon>Eukaryota</taxon>
        <taxon>Metamonada</taxon>
        <taxon>Anaeramoebidae</taxon>
        <taxon>Anaeramoeba</taxon>
    </lineage>
</organism>
<dbReference type="SUPFAM" id="SSF52266">
    <property type="entry name" value="SGNH hydrolase"/>
    <property type="match status" value="1"/>
</dbReference>
<dbReference type="InterPro" id="IPR048593">
    <property type="entry name" value="AOAH_Saposin_N"/>
</dbReference>